<evidence type="ECO:0000256" key="1">
    <source>
        <dbReference type="SAM" id="SignalP"/>
    </source>
</evidence>
<dbReference type="InterPro" id="IPR006059">
    <property type="entry name" value="SBP"/>
</dbReference>
<evidence type="ECO:0000313" key="2">
    <source>
        <dbReference type="EMBL" id="MFC6089987.1"/>
    </source>
</evidence>
<organism evidence="2 3">
    <name type="scientific">Saccharothrix lopnurensis</name>
    <dbReference type="NCBI Taxonomy" id="1670621"/>
    <lineage>
        <taxon>Bacteria</taxon>
        <taxon>Bacillati</taxon>
        <taxon>Actinomycetota</taxon>
        <taxon>Actinomycetes</taxon>
        <taxon>Pseudonocardiales</taxon>
        <taxon>Pseudonocardiaceae</taxon>
        <taxon>Saccharothrix</taxon>
    </lineage>
</organism>
<keyword evidence="3" id="KW-1185">Reference proteome</keyword>
<dbReference type="RefSeq" id="WP_380635508.1">
    <property type="nucleotide sequence ID" value="NZ_JBHSQO010000009.1"/>
</dbReference>
<dbReference type="Gene3D" id="3.40.190.10">
    <property type="entry name" value="Periplasmic binding protein-like II"/>
    <property type="match status" value="1"/>
</dbReference>
<dbReference type="EMBL" id="JBHSQO010000009">
    <property type="protein sequence ID" value="MFC6089987.1"/>
    <property type="molecule type" value="Genomic_DNA"/>
</dbReference>
<name>A0ABW1P4U6_9PSEU</name>
<reference evidence="3" key="1">
    <citation type="journal article" date="2019" name="Int. J. Syst. Evol. Microbiol.">
        <title>The Global Catalogue of Microorganisms (GCM) 10K type strain sequencing project: providing services to taxonomists for standard genome sequencing and annotation.</title>
        <authorList>
            <consortium name="The Broad Institute Genomics Platform"/>
            <consortium name="The Broad Institute Genome Sequencing Center for Infectious Disease"/>
            <person name="Wu L."/>
            <person name="Ma J."/>
        </authorList>
    </citation>
    <scope>NUCLEOTIDE SEQUENCE [LARGE SCALE GENOMIC DNA]</scope>
    <source>
        <strain evidence="3">CGMCC 4.7246</strain>
    </source>
</reference>
<dbReference type="SUPFAM" id="SSF53850">
    <property type="entry name" value="Periplasmic binding protein-like II"/>
    <property type="match status" value="1"/>
</dbReference>
<dbReference type="Pfam" id="PF13416">
    <property type="entry name" value="SBP_bac_8"/>
    <property type="match status" value="1"/>
</dbReference>
<dbReference type="PANTHER" id="PTHR43649">
    <property type="entry name" value="ARABINOSE-BINDING PROTEIN-RELATED"/>
    <property type="match status" value="1"/>
</dbReference>
<dbReference type="PROSITE" id="PS51257">
    <property type="entry name" value="PROKAR_LIPOPROTEIN"/>
    <property type="match status" value="1"/>
</dbReference>
<evidence type="ECO:0000313" key="3">
    <source>
        <dbReference type="Proteomes" id="UP001596220"/>
    </source>
</evidence>
<keyword evidence="1" id="KW-0732">Signal</keyword>
<sequence>MRVRALLTAAMLLTAAACTGGHPTTPDQVSLTWWDHFTHSPMADQAVDHLLARYEREHPGVRVERRSMSPEEFRDALVRATAAGTFPDVAAVDSPDLPRLAGRGALADLTGRFADWPLTDRFLDPVRESATHDGRFYGVPLRSTTTALVYDRAVFERAGVAGPPATWADLRATARALTGGDRAGLCFPAVGEDLTATFLPVLWQAGGDVADLGAPAGVDALAHLRGLVDDLGAPADLPGWSADEVARRFADGRCAMVVAGPGSIPVFNQAGLDWAAVPLPAGDAGTATALGGQTWVVGRGSGHVDQAWDLLAWLAETRDNATEFGGGLGALPNRTDTVDDLAWQWDPNLAGFAGPLATARSRTAYGARYAEVSAVISGAVADVLAGRREPAEAASGAGAEVGRLLG</sequence>
<proteinExistence type="predicted"/>
<comment type="caution">
    <text evidence="2">The sequence shown here is derived from an EMBL/GenBank/DDBJ whole genome shotgun (WGS) entry which is preliminary data.</text>
</comment>
<feature type="signal peptide" evidence="1">
    <location>
        <begin position="1"/>
        <end position="20"/>
    </location>
</feature>
<protein>
    <submittedName>
        <fullName evidence="2">ABC transporter substrate-binding protein</fullName>
    </submittedName>
</protein>
<dbReference type="Proteomes" id="UP001596220">
    <property type="component" value="Unassembled WGS sequence"/>
</dbReference>
<feature type="chain" id="PRO_5046950641" evidence="1">
    <location>
        <begin position="21"/>
        <end position="406"/>
    </location>
</feature>
<accession>A0ABW1P4U6</accession>
<dbReference type="CDD" id="cd13585">
    <property type="entry name" value="PBP2_TMBP_like"/>
    <property type="match status" value="1"/>
</dbReference>
<dbReference type="InterPro" id="IPR050490">
    <property type="entry name" value="Bact_solute-bd_prot1"/>
</dbReference>
<dbReference type="PANTHER" id="PTHR43649:SF30">
    <property type="entry name" value="ABC TRANSPORTER SUBSTRATE-BINDING PROTEIN"/>
    <property type="match status" value="1"/>
</dbReference>
<gene>
    <name evidence="2" type="ORF">ACFP3R_11955</name>
</gene>